<protein>
    <submittedName>
        <fullName evidence="1">Uncharacterized protein</fullName>
    </submittedName>
</protein>
<keyword evidence="2" id="KW-1185">Reference proteome</keyword>
<reference evidence="1" key="1">
    <citation type="journal article" date="2023" name="Mol. Biol. Evol.">
        <title>Third-Generation Sequencing Reveals the Adaptive Role of the Epigenome in Three Deep-Sea Polychaetes.</title>
        <authorList>
            <person name="Perez M."/>
            <person name="Aroh O."/>
            <person name="Sun Y."/>
            <person name="Lan Y."/>
            <person name="Juniper S.K."/>
            <person name="Young C.R."/>
            <person name="Angers B."/>
            <person name="Qian P.Y."/>
        </authorList>
    </citation>
    <scope>NUCLEOTIDE SEQUENCE</scope>
    <source>
        <strain evidence="1">R07B-5</strain>
    </source>
</reference>
<dbReference type="Proteomes" id="UP001209878">
    <property type="component" value="Unassembled WGS sequence"/>
</dbReference>
<organism evidence="1 2">
    <name type="scientific">Ridgeia piscesae</name>
    <name type="common">Tubeworm</name>
    <dbReference type="NCBI Taxonomy" id="27915"/>
    <lineage>
        <taxon>Eukaryota</taxon>
        <taxon>Metazoa</taxon>
        <taxon>Spiralia</taxon>
        <taxon>Lophotrochozoa</taxon>
        <taxon>Annelida</taxon>
        <taxon>Polychaeta</taxon>
        <taxon>Sedentaria</taxon>
        <taxon>Canalipalpata</taxon>
        <taxon>Sabellida</taxon>
        <taxon>Siboglinidae</taxon>
        <taxon>Ridgeia</taxon>
    </lineage>
</organism>
<comment type="caution">
    <text evidence="1">The sequence shown here is derived from an EMBL/GenBank/DDBJ whole genome shotgun (WGS) entry which is preliminary data.</text>
</comment>
<dbReference type="AlphaFoldDB" id="A0AAD9JPT2"/>
<name>A0AAD9JPT2_RIDPI</name>
<proteinExistence type="predicted"/>
<sequence length="136" mass="15578">MLGMANVMPNHPEYFYFIPVGVQDISDEDEATSYPIVRSAPISIPRCTAAPEGEIVDVDTLKRKAIDGDTAVVVSGLVIEKTPCVRAVSGRTSNRRRSVDLCTFYIRFRKFVVLYYPLHNFYGAARLRNYYYYYHH</sequence>
<evidence type="ECO:0000313" key="2">
    <source>
        <dbReference type="Proteomes" id="UP001209878"/>
    </source>
</evidence>
<accession>A0AAD9JPT2</accession>
<gene>
    <name evidence="1" type="ORF">NP493_1977g00006</name>
</gene>
<dbReference type="EMBL" id="JAODUO010001974">
    <property type="protein sequence ID" value="KAK2156380.1"/>
    <property type="molecule type" value="Genomic_DNA"/>
</dbReference>
<evidence type="ECO:0000313" key="1">
    <source>
        <dbReference type="EMBL" id="KAK2156380.1"/>
    </source>
</evidence>